<dbReference type="InterPro" id="IPR006091">
    <property type="entry name" value="Acyl-CoA_Oxase/DH_mid-dom"/>
</dbReference>
<dbReference type="InterPro" id="IPR046373">
    <property type="entry name" value="Acyl-CoA_Oxase/DH_mid-dom_sf"/>
</dbReference>
<dbReference type="InterPro" id="IPR037069">
    <property type="entry name" value="AcylCoA_DH/ox_N_sf"/>
</dbReference>
<keyword evidence="3 6" id="KW-0285">Flavoprotein</keyword>
<evidence type="ECO:0000256" key="6">
    <source>
        <dbReference type="RuleBase" id="RU362125"/>
    </source>
</evidence>
<dbReference type="InterPro" id="IPR009100">
    <property type="entry name" value="AcylCoA_DH/oxidase_NM_dom_sf"/>
</dbReference>
<sequence length="428" mass="46771">MDAIISDEIRTLRDEVRGFLDEHLRPVEPALRTAGPDERRKLVAELRELAAEHGLWGAARPVELGGRGLPWAGWAHVAEVEGSYLEGPAVLGSASLLDLTMLHRHAGPWLRERYLQPLLTGEITPCYGMTEPGVSGSDLLQMRTHARRQGDEWVINGRKWFCKVRGADFMTVFCRTGPAGASNRTAFSMILVPTDAPGFEIVRDLPLLGDTGGHAEIRLHDVRVPANHLLGPEGGGFGMAMERLSLGRLLRALTWVGQAQRAYDLMCARLRSRRTSTDLLGDKQLMQLHVFDSYTEIASARLMLHHAAALLDADDPQVATAVSAAKVVASRMFQHVTDRAIQVYGAEGLSDDTPLSGLFREARTTRIYDGPDEVHIQAVARRLLARPEPAPPRPRADRTVPAGPDTDRTAPSGPGTDRTGPEQSAPVS</sequence>
<feature type="region of interest" description="Disordered" evidence="7">
    <location>
        <begin position="384"/>
        <end position="428"/>
    </location>
</feature>
<dbReference type="Proteomes" id="UP000823521">
    <property type="component" value="Unassembled WGS sequence"/>
</dbReference>
<feature type="domain" description="Acyl-CoA dehydrogenase/oxidase C-terminal" evidence="8">
    <location>
        <begin position="234"/>
        <end position="384"/>
    </location>
</feature>
<dbReference type="SUPFAM" id="SSF47203">
    <property type="entry name" value="Acyl-CoA dehydrogenase C-terminal domain-like"/>
    <property type="match status" value="1"/>
</dbReference>
<dbReference type="Pfam" id="PF00441">
    <property type="entry name" value="Acyl-CoA_dh_1"/>
    <property type="match status" value="1"/>
</dbReference>
<evidence type="ECO:0000256" key="3">
    <source>
        <dbReference type="ARBA" id="ARBA00022630"/>
    </source>
</evidence>
<comment type="similarity">
    <text evidence="2 6">Belongs to the acyl-CoA dehydrogenase family.</text>
</comment>
<evidence type="ECO:0000313" key="12">
    <source>
        <dbReference type="Proteomes" id="UP000823521"/>
    </source>
</evidence>
<protein>
    <submittedName>
        <fullName evidence="11">Acyl-CoA dehydrogenase</fullName>
    </submittedName>
</protein>
<feature type="domain" description="Acyl-CoA dehydrogenase/oxidase N-terminal" evidence="10">
    <location>
        <begin position="6"/>
        <end position="122"/>
    </location>
</feature>
<feature type="domain" description="Acyl-CoA oxidase/dehydrogenase middle" evidence="9">
    <location>
        <begin position="126"/>
        <end position="222"/>
    </location>
</feature>
<evidence type="ECO:0000256" key="7">
    <source>
        <dbReference type="SAM" id="MobiDB-lite"/>
    </source>
</evidence>
<proteinExistence type="inferred from homology"/>
<dbReference type="InterPro" id="IPR036250">
    <property type="entry name" value="AcylCo_DH-like_C"/>
</dbReference>
<evidence type="ECO:0000259" key="8">
    <source>
        <dbReference type="Pfam" id="PF00441"/>
    </source>
</evidence>
<name>A0ABS3VQ64_MICEH</name>
<evidence type="ECO:0000259" key="10">
    <source>
        <dbReference type="Pfam" id="PF02771"/>
    </source>
</evidence>
<dbReference type="Gene3D" id="1.10.540.10">
    <property type="entry name" value="Acyl-CoA dehydrogenase/oxidase, N-terminal domain"/>
    <property type="match status" value="1"/>
</dbReference>
<evidence type="ECO:0000256" key="1">
    <source>
        <dbReference type="ARBA" id="ARBA00001974"/>
    </source>
</evidence>
<evidence type="ECO:0000256" key="5">
    <source>
        <dbReference type="ARBA" id="ARBA00023002"/>
    </source>
</evidence>
<dbReference type="InterPro" id="IPR013786">
    <property type="entry name" value="AcylCoA_DH/ox_N"/>
</dbReference>
<keyword evidence="4 6" id="KW-0274">FAD</keyword>
<gene>
    <name evidence="11" type="ORF">GSF22_11495</name>
</gene>
<accession>A0ABS3VQ64</accession>
<keyword evidence="12" id="KW-1185">Reference proteome</keyword>
<keyword evidence="5 6" id="KW-0560">Oxidoreductase</keyword>
<dbReference type="SUPFAM" id="SSF56645">
    <property type="entry name" value="Acyl-CoA dehydrogenase NM domain-like"/>
    <property type="match status" value="1"/>
</dbReference>
<evidence type="ECO:0000313" key="11">
    <source>
        <dbReference type="EMBL" id="MBO4206621.1"/>
    </source>
</evidence>
<dbReference type="Gene3D" id="1.20.140.10">
    <property type="entry name" value="Butyryl-CoA Dehydrogenase, subunit A, domain 3"/>
    <property type="match status" value="1"/>
</dbReference>
<comment type="cofactor">
    <cofactor evidence="1 6">
        <name>FAD</name>
        <dbReference type="ChEBI" id="CHEBI:57692"/>
    </cofactor>
</comment>
<dbReference type="Gene3D" id="2.40.110.10">
    <property type="entry name" value="Butyryl-CoA Dehydrogenase, subunit A, domain 2"/>
    <property type="match status" value="1"/>
</dbReference>
<evidence type="ECO:0000256" key="4">
    <source>
        <dbReference type="ARBA" id="ARBA00022827"/>
    </source>
</evidence>
<dbReference type="PANTHER" id="PTHR48083">
    <property type="entry name" value="MEDIUM-CHAIN SPECIFIC ACYL-COA DEHYDROGENASE, MITOCHONDRIAL-RELATED"/>
    <property type="match status" value="1"/>
</dbReference>
<reference evidence="11 12" key="1">
    <citation type="submission" date="2019-12" db="EMBL/GenBank/DDBJ databases">
        <title>Whole genome sequencing of endophytic Actinobacterium Micromonospora sp. MPMI6T.</title>
        <authorList>
            <person name="Evv R."/>
            <person name="Podile A.R."/>
        </authorList>
    </citation>
    <scope>NUCLEOTIDE SEQUENCE [LARGE SCALE GENOMIC DNA]</scope>
    <source>
        <strain evidence="11 12">MPMI6</strain>
    </source>
</reference>
<dbReference type="Pfam" id="PF02770">
    <property type="entry name" value="Acyl-CoA_dh_M"/>
    <property type="match status" value="1"/>
</dbReference>
<dbReference type="EMBL" id="WVUH01000076">
    <property type="protein sequence ID" value="MBO4206621.1"/>
    <property type="molecule type" value="Genomic_DNA"/>
</dbReference>
<dbReference type="InterPro" id="IPR050741">
    <property type="entry name" value="Acyl-CoA_dehydrogenase"/>
</dbReference>
<comment type="caution">
    <text evidence="11">The sequence shown here is derived from an EMBL/GenBank/DDBJ whole genome shotgun (WGS) entry which is preliminary data.</text>
</comment>
<organism evidence="11 12">
    <name type="scientific">Micromonospora echinofusca</name>
    <dbReference type="NCBI Taxonomy" id="47858"/>
    <lineage>
        <taxon>Bacteria</taxon>
        <taxon>Bacillati</taxon>
        <taxon>Actinomycetota</taxon>
        <taxon>Actinomycetes</taxon>
        <taxon>Micromonosporales</taxon>
        <taxon>Micromonosporaceae</taxon>
        <taxon>Micromonospora</taxon>
    </lineage>
</organism>
<evidence type="ECO:0000259" key="9">
    <source>
        <dbReference type="Pfam" id="PF02770"/>
    </source>
</evidence>
<dbReference type="Pfam" id="PF02771">
    <property type="entry name" value="Acyl-CoA_dh_N"/>
    <property type="match status" value="1"/>
</dbReference>
<dbReference type="RefSeq" id="WP_208813526.1">
    <property type="nucleotide sequence ID" value="NZ_WVUH01000076.1"/>
</dbReference>
<dbReference type="InterPro" id="IPR009075">
    <property type="entry name" value="AcylCo_DH/oxidase_C"/>
</dbReference>
<evidence type="ECO:0000256" key="2">
    <source>
        <dbReference type="ARBA" id="ARBA00009347"/>
    </source>
</evidence>